<evidence type="ECO:0000256" key="3">
    <source>
        <dbReference type="ARBA" id="ARBA00012949"/>
    </source>
</evidence>
<dbReference type="Pfam" id="PF00116">
    <property type="entry name" value="COX2"/>
    <property type="match status" value="1"/>
</dbReference>
<evidence type="ECO:0000256" key="16">
    <source>
        <dbReference type="ARBA" id="ARBA00031399"/>
    </source>
</evidence>
<name>A0ABY2QJ82_9SPHN</name>
<evidence type="ECO:0000256" key="13">
    <source>
        <dbReference type="ARBA" id="ARBA00023008"/>
    </source>
</evidence>
<evidence type="ECO:0000256" key="6">
    <source>
        <dbReference type="ARBA" id="ARBA00022660"/>
    </source>
</evidence>
<evidence type="ECO:0000256" key="17">
    <source>
        <dbReference type="ARBA" id="ARBA00047816"/>
    </source>
</evidence>
<comment type="caution">
    <text evidence="22">The sequence shown here is derived from an EMBL/GenBank/DDBJ whole genome shotgun (WGS) entry which is preliminary data.</text>
</comment>
<dbReference type="InterPro" id="IPR014222">
    <property type="entry name" value="Cyt_c_oxidase_su2"/>
</dbReference>
<feature type="domain" description="Cytochrome oxidase subunit II copper A binding" evidence="20">
    <location>
        <begin position="116"/>
        <end position="232"/>
    </location>
</feature>
<accession>A0ABY2QJ82</accession>
<keyword evidence="22" id="KW-0560">Oxidoreductase</keyword>
<dbReference type="InterPro" id="IPR008972">
    <property type="entry name" value="Cupredoxin"/>
</dbReference>
<keyword evidence="10" id="KW-0249">Electron transport</keyword>
<evidence type="ECO:0000256" key="15">
    <source>
        <dbReference type="ARBA" id="ARBA00024688"/>
    </source>
</evidence>
<dbReference type="PROSITE" id="PS00078">
    <property type="entry name" value="COX2"/>
    <property type="match status" value="1"/>
</dbReference>
<dbReference type="PANTHER" id="PTHR22888">
    <property type="entry name" value="CYTOCHROME C OXIDASE, SUBUNIT II"/>
    <property type="match status" value="1"/>
</dbReference>
<sequence>MSPPTSTPSAPGNAGPVDGLANSLAGWPPPVLDPAGPFAGSISTLSWILFAMGVGVLLVVLVALWIALFGKERLRERLGGSKAIWIGGIAFPVVVLSVLLVYGLTLTRNLTAPPGPVAMKARITGEMWWWRVDYLGDNGQPQLRDANELHIPTGRTVLLELESNDVIHSFWVPRLSGKLDMIPGRRNVMKIQADKPGVYGGQCAEYCGGPHALMGFVVVAHEPADFARWLAARKQRLQQAAPATATPASVSRGAQLFQSTGCAACHRVAGTEANGLAGPDLTHIGTRQSLGAGILPNNRGTLIGWIGNSQAIKPGNRMPPYTMLPGEDLQALADYMQAQK</sequence>
<keyword evidence="14 19" id="KW-0472">Membrane</keyword>
<comment type="similarity">
    <text evidence="2">Belongs to the cytochrome c oxidase subunit 2 family.</text>
</comment>
<dbReference type="PANTHER" id="PTHR22888:SF9">
    <property type="entry name" value="CYTOCHROME C OXIDASE SUBUNIT 2"/>
    <property type="match status" value="1"/>
</dbReference>
<evidence type="ECO:0000256" key="11">
    <source>
        <dbReference type="ARBA" id="ARBA00022989"/>
    </source>
</evidence>
<feature type="domain" description="Cytochrome c" evidence="21">
    <location>
        <begin position="248"/>
        <end position="340"/>
    </location>
</feature>
<evidence type="ECO:0000313" key="22">
    <source>
        <dbReference type="EMBL" id="THG40971.1"/>
    </source>
</evidence>
<evidence type="ECO:0000256" key="8">
    <source>
        <dbReference type="ARBA" id="ARBA00022723"/>
    </source>
</evidence>
<dbReference type="InterPro" id="IPR045187">
    <property type="entry name" value="CcO_II"/>
</dbReference>
<evidence type="ECO:0000256" key="14">
    <source>
        <dbReference type="ARBA" id="ARBA00023136"/>
    </source>
</evidence>
<dbReference type="InterPro" id="IPR001505">
    <property type="entry name" value="Copper_CuA"/>
</dbReference>
<dbReference type="SUPFAM" id="SSF46626">
    <property type="entry name" value="Cytochrome c"/>
    <property type="match status" value="1"/>
</dbReference>
<evidence type="ECO:0000256" key="10">
    <source>
        <dbReference type="ARBA" id="ARBA00022982"/>
    </source>
</evidence>
<dbReference type="NCBIfam" id="TIGR02866">
    <property type="entry name" value="CoxB"/>
    <property type="match status" value="1"/>
</dbReference>
<comment type="catalytic activity">
    <reaction evidence="17">
        <text>4 Fe(II)-[cytochrome c] + O2 + 8 H(+)(in) = 4 Fe(III)-[cytochrome c] + 2 H2O + 4 H(+)(out)</text>
        <dbReference type="Rhea" id="RHEA:11436"/>
        <dbReference type="Rhea" id="RHEA-COMP:10350"/>
        <dbReference type="Rhea" id="RHEA-COMP:14399"/>
        <dbReference type="ChEBI" id="CHEBI:15377"/>
        <dbReference type="ChEBI" id="CHEBI:15378"/>
        <dbReference type="ChEBI" id="CHEBI:15379"/>
        <dbReference type="ChEBI" id="CHEBI:29033"/>
        <dbReference type="ChEBI" id="CHEBI:29034"/>
        <dbReference type="EC" id="7.1.1.9"/>
    </reaction>
</comment>
<dbReference type="PROSITE" id="PS50857">
    <property type="entry name" value="COX2_CUA"/>
    <property type="match status" value="1"/>
</dbReference>
<evidence type="ECO:0000256" key="12">
    <source>
        <dbReference type="ARBA" id="ARBA00023004"/>
    </source>
</evidence>
<dbReference type="Gene3D" id="2.60.40.420">
    <property type="entry name" value="Cupredoxins - blue copper proteins"/>
    <property type="match status" value="1"/>
</dbReference>
<dbReference type="InterPro" id="IPR034236">
    <property type="entry name" value="CuRO_CcO_Caa3_II"/>
</dbReference>
<dbReference type="CDD" id="cd04213">
    <property type="entry name" value="CuRO_CcO_Caa3_II"/>
    <property type="match status" value="1"/>
</dbReference>
<evidence type="ECO:0000256" key="2">
    <source>
        <dbReference type="ARBA" id="ARBA00007866"/>
    </source>
</evidence>
<organism evidence="22 23">
    <name type="scientific">Sphingomonas olei</name>
    <dbReference type="NCBI Taxonomy" id="1886787"/>
    <lineage>
        <taxon>Bacteria</taxon>
        <taxon>Pseudomonadati</taxon>
        <taxon>Pseudomonadota</taxon>
        <taxon>Alphaproteobacteria</taxon>
        <taxon>Sphingomonadales</taxon>
        <taxon>Sphingomonadaceae</taxon>
        <taxon>Sphingomonas</taxon>
    </lineage>
</organism>
<dbReference type="GO" id="GO:0016491">
    <property type="term" value="F:oxidoreductase activity"/>
    <property type="evidence" value="ECO:0007669"/>
    <property type="project" value="UniProtKB-KW"/>
</dbReference>
<evidence type="ECO:0000256" key="19">
    <source>
        <dbReference type="SAM" id="Phobius"/>
    </source>
</evidence>
<feature type="transmembrane region" description="Helical" evidence="19">
    <location>
        <begin position="47"/>
        <end position="70"/>
    </location>
</feature>
<dbReference type="Pfam" id="PF00034">
    <property type="entry name" value="Cytochrom_C"/>
    <property type="match status" value="1"/>
</dbReference>
<protein>
    <recommendedName>
        <fullName evidence="3">cytochrome-c oxidase</fullName>
        <ecNumber evidence="3">7.1.1.9</ecNumber>
    </recommendedName>
    <alternativeName>
        <fullName evidence="16">Cytochrome aa3 subunit 2</fullName>
    </alternativeName>
</protein>
<reference evidence="22 23" key="1">
    <citation type="submission" date="2019-04" db="EMBL/GenBank/DDBJ databases">
        <title>Microbes associate with the intestines of laboratory mice.</title>
        <authorList>
            <person name="Navarre W."/>
            <person name="Wong E."/>
            <person name="Huang K.C."/>
            <person name="Tropini C."/>
            <person name="Ng K."/>
            <person name="Yu B."/>
        </authorList>
    </citation>
    <scope>NUCLEOTIDE SEQUENCE [LARGE SCALE GENOMIC DNA]</scope>
    <source>
        <strain evidence="22 23">NM83_B4-11</strain>
    </source>
</reference>
<dbReference type="InterPro" id="IPR009056">
    <property type="entry name" value="Cyt_c-like_dom"/>
</dbReference>
<dbReference type="EC" id="7.1.1.9" evidence="3"/>
<dbReference type="SUPFAM" id="SSF49503">
    <property type="entry name" value="Cupredoxins"/>
    <property type="match status" value="1"/>
</dbReference>
<comment type="subcellular location">
    <subcellularLocation>
        <location evidence="1">Membrane</location>
        <topology evidence="1">Multi-pass membrane protein</topology>
    </subcellularLocation>
</comment>
<gene>
    <name evidence="22" type="primary">coxB</name>
    <name evidence="22" type="ORF">E5988_05140</name>
</gene>
<feature type="transmembrane region" description="Helical" evidence="19">
    <location>
        <begin position="82"/>
        <end position="104"/>
    </location>
</feature>
<keyword evidence="5 18" id="KW-0349">Heme</keyword>
<evidence type="ECO:0000259" key="20">
    <source>
        <dbReference type="PROSITE" id="PS50857"/>
    </source>
</evidence>
<comment type="function">
    <text evidence="15">Subunits I and II form the functional core of the enzyme complex. Electrons originating in cytochrome c are transferred via heme a and Cu(A) to the binuclear center formed by heme a3 and Cu(B).</text>
</comment>
<keyword evidence="23" id="KW-1185">Reference proteome</keyword>
<dbReference type="InterPro" id="IPR036257">
    <property type="entry name" value="Cyt_c_oxidase_su2_TM_sf"/>
</dbReference>
<dbReference type="InterPro" id="IPR002429">
    <property type="entry name" value="CcO_II-like_C"/>
</dbReference>
<evidence type="ECO:0000256" key="18">
    <source>
        <dbReference type="PROSITE-ProRule" id="PRU00433"/>
    </source>
</evidence>
<dbReference type="Proteomes" id="UP000308038">
    <property type="component" value="Unassembled WGS sequence"/>
</dbReference>
<evidence type="ECO:0000256" key="1">
    <source>
        <dbReference type="ARBA" id="ARBA00004141"/>
    </source>
</evidence>
<dbReference type="RefSeq" id="WP_136450953.1">
    <property type="nucleotide sequence ID" value="NZ_SSTI01000003.1"/>
</dbReference>
<dbReference type="EMBL" id="SSTI01000003">
    <property type="protein sequence ID" value="THG40971.1"/>
    <property type="molecule type" value="Genomic_DNA"/>
</dbReference>
<keyword evidence="8 18" id="KW-0479">Metal-binding</keyword>
<evidence type="ECO:0000256" key="4">
    <source>
        <dbReference type="ARBA" id="ARBA00022448"/>
    </source>
</evidence>
<evidence type="ECO:0000256" key="7">
    <source>
        <dbReference type="ARBA" id="ARBA00022692"/>
    </source>
</evidence>
<evidence type="ECO:0000256" key="5">
    <source>
        <dbReference type="ARBA" id="ARBA00022617"/>
    </source>
</evidence>
<keyword evidence="4" id="KW-0813">Transport</keyword>
<dbReference type="InterPro" id="IPR036909">
    <property type="entry name" value="Cyt_c-like_dom_sf"/>
</dbReference>
<evidence type="ECO:0000256" key="9">
    <source>
        <dbReference type="ARBA" id="ARBA00022967"/>
    </source>
</evidence>
<keyword evidence="7 19" id="KW-0812">Transmembrane</keyword>
<proteinExistence type="inferred from homology"/>
<keyword evidence="6" id="KW-0679">Respiratory chain</keyword>
<keyword evidence="9" id="KW-1278">Translocase</keyword>
<keyword evidence="11 19" id="KW-1133">Transmembrane helix</keyword>
<dbReference type="PROSITE" id="PS51007">
    <property type="entry name" value="CYTC"/>
    <property type="match status" value="1"/>
</dbReference>
<dbReference type="Gene3D" id="1.10.287.90">
    <property type="match status" value="1"/>
</dbReference>
<keyword evidence="13" id="KW-0186">Copper</keyword>
<keyword evidence="12 18" id="KW-0408">Iron</keyword>
<evidence type="ECO:0000259" key="21">
    <source>
        <dbReference type="PROSITE" id="PS51007"/>
    </source>
</evidence>
<evidence type="ECO:0000313" key="23">
    <source>
        <dbReference type="Proteomes" id="UP000308038"/>
    </source>
</evidence>